<dbReference type="InterPro" id="IPR047218">
    <property type="entry name" value="YocR/YhdH-like"/>
</dbReference>
<accession>A0A1B3BAS5</accession>
<proteinExistence type="predicted"/>
<protein>
    <submittedName>
        <fullName evidence="7">Sodium:calcium symporter</fullName>
    </submittedName>
</protein>
<evidence type="ECO:0000256" key="1">
    <source>
        <dbReference type="ARBA" id="ARBA00004141"/>
    </source>
</evidence>
<feature type="transmembrane region" description="Helical" evidence="6">
    <location>
        <begin position="12"/>
        <end position="30"/>
    </location>
</feature>
<feature type="transmembrane region" description="Helical" evidence="6">
    <location>
        <begin position="212"/>
        <end position="236"/>
    </location>
</feature>
<feature type="transmembrane region" description="Helical" evidence="6">
    <location>
        <begin position="86"/>
        <end position="112"/>
    </location>
</feature>
<organism evidence="7 8">
    <name type="scientific">Kangiella sediminilitoris</name>
    <dbReference type="NCBI Taxonomy" id="1144748"/>
    <lineage>
        <taxon>Bacteria</taxon>
        <taxon>Pseudomonadati</taxon>
        <taxon>Pseudomonadota</taxon>
        <taxon>Gammaproteobacteria</taxon>
        <taxon>Kangiellales</taxon>
        <taxon>Kangiellaceae</taxon>
        <taxon>Kangiella</taxon>
    </lineage>
</organism>
<evidence type="ECO:0000256" key="2">
    <source>
        <dbReference type="ARBA" id="ARBA00022448"/>
    </source>
</evidence>
<dbReference type="InterPro" id="IPR037272">
    <property type="entry name" value="SNS_sf"/>
</dbReference>
<keyword evidence="8" id="KW-1185">Reference proteome</keyword>
<evidence type="ECO:0000256" key="5">
    <source>
        <dbReference type="ARBA" id="ARBA00023136"/>
    </source>
</evidence>
<feature type="transmembrane region" description="Helical" evidence="6">
    <location>
        <begin position="305"/>
        <end position="331"/>
    </location>
</feature>
<feature type="transmembrane region" description="Helical" evidence="6">
    <location>
        <begin position="343"/>
        <end position="365"/>
    </location>
</feature>
<dbReference type="KEGG" id="ksd:KS2013_1180"/>
<keyword evidence="2" id="KW-0813">Transport</keyword>
<dbReference type="RefSeq" id="WP_068991105.1">
    <property type="nucleotide sequence ID" value="NZ_CP012418.1"/>
</dbReference>
<feature type="transmembrane region" description="Helical" evidence="6">
    <location>
        <begin position="42"/>
        <end position="66"/>
    </location>
</feature>
<evidence type="ECO:0000256" key="3">
    <source>
        <dbReference type="ARBA" id="ARBA00022692"/>
    </source>
</evidence>
<sequence length="473" mass="50968">MATNSRGQFNSRLGFVLAAAGSAVGLGNIWKFPFEVGAGGGAAFVLIYLAFCFLLCFPVMISEIAIGRKTQLNAVGAFKKLGHHNWAWVGFMGVVAGVLILSFYNVVAGWAFGYFLEMAQGNFDFGSVEKFVGFTADWEHIFIYGIVFMGITALIVSKGIQGGIEKAAKILMPTLFAMIIGLMIYAFTLSDAMAGIEYYLVPDFSEITGEVIYSALGQAFFSLSLGMGALITYGSYVSRKQDIVRSAALITLTDVSVAFLAGLMIFPFVAFLNAGDMSSVSGGPGLIFMTLPGVFESLGPLLGKIIGAVFFLLLSFAALTSTVSLLEVPVAYLVDEKKIKRPVAVWSMAIIIFAIGIPSLLSYGASETLSAFVNLFKADANGVLKETALPFLDFVELIASDTFLPLGGTFIAIFTAYVWKKNNLNAELMEGRATSSQWLSKYIDFAIMFICPIILGAITIITILERFFGIQVF</sequence>
<evidence type="ECO:0000313" key="8">
    <source>
        <dbReference type="Proteomes" id="UP000094147"/>
    </source>
</evidence>
<dbReference type="AlphaFoldDB" id="A0A1B3BAS5"/>
<keyword evidence="4 6" id="KW-1133">Transmembrane helix</keyword>
<feature type="transmembrane region" description="Helical" evidence="6">
    <location>
        <begin position="141"/>
        <end position="160"/>
    </location>
</feature>
<dbReference type="PROSITE" id="PS50267">
    <property type="entry name" value="NA_NEUROTRAN_SYMP_3"/>
    <property type="match status" value="1"/>
</dbReference>
<feature type="transmembrane region" description="Helical" evidence="6">
    <location>
        <begin position="248"/>
        <end position="272"/>
    </location>
</feature>
<dbReference type="STRING" id="1144748.KS2013_1180"/>
<dbReference type="PANTHER" id="PTHR42948:SF1">
    <property type="entry name" value="TRANSPORTER"/>
    <property type="match status" value="1"/>
</dbReference>
<dbReference type="EMBL" id="CP012418">
    <property type="protein sequence ID" value="AOE49900.1"/>
    <property type="molecule type" value="Genomic_DNA"/>
</dbReference>
<dbReference type="CDD" id="cd10336">
    <property type="entry name" value="SLC6sbd_Tyt1-Like"/>
    <property type="match status" value="1"/>
</dbReference>
<keyword evidence="3 6" id="KW-0812">Transmembrane</keyword>
<reference evidence="8" key="1">
    <citation type="submission" date="2015-08" db="EMBL/GenBank/DDBJ databases">
        <authorList>
            <person name="Kim K.M."/>
        </authorList>
    </citation>
    <scope>NUCLEOTIDE SEQUENCE [LARGE SCALE GENOMIC DNA]</scope>
    <source>
        <strain evidence="8">KCTC 23892</strain>
    </source>
</reference>
<feature type="transmembrane region" description="Helical" evidence="6">
    <location>
        <begin position="442"/>
        <end position="464"/>
    </location>
</feature>
<gene>
    <name evidence="7" type="ORF">KS2013_1180</name>
</gene>
<comment type="subcellular location">
    <subcellularLocation>
        <location evidence="1">Membrane</location>
        <topology evidence="1">Multi-pass membrane protein</topology>
    </subcellularLocation>
</comment>
<dbReference type="PRINTS" id="PR00176">
    <property type="entry name" value="NANEUSMPORT"/>
</dbReference>
<dbReference type="InterPro" id="IPR000175">
    <property type="entry name" value="Na/ntran_symport"/>
</dbReference>
<evidence type="ECO:0000256" key="6">
    <source>
        <dbReference type="SAM" id="Phobius"/>
    </source>
</evidence>
<feature type="transmembrane region" description="Helical" evidence="6">
    <location>
        <begin position="402"/>
        <end position="419"/>
    </location>
</feature>
<dbReference type="PANTHER" id="PTHR42948">
    <property type="entry name" value="TRANSPORTER"/>
    <property type="match status" value="1"/>
</dbReference>
<dbReference type="NCBIfam" id="NF037979">
    <property type="entry name" value="Na_transp"/>
    <property type="match status" value="1"/>
</dbReference>
<keyword evidence="5 6" id="KW-0472">Membrane</keyword>
<name>A0A1B3BAS5_9GAMM</name>
<dbReference type="Pfam" id="PF00209">
    <property type="entry name" value="SNF"/>
    <property type="match status" value="2"/>
</dbReference>
<dbReference type="SUPFAM" id="SSF161070">
    <property type="entry name" value="SNF-like"/>
    <property type="match status" value="1"/>
</dbReference>
<evidence type="ECO:0000256" key="4">
    <source>
        <dbReference type="ARBA" id="ARBA00022989"/>
    </source>
</evidence>
<evidence type="ECO:0000313" key="7">
    <source>
        <dbReference type="EMBL" id="AOE49900.1"/>
    </source>
</evidence>
<dbReference type="OrthoDB" id="9762833at2"/>
<dbReference type="Proteomes" id="UP000094147">
    <property type="component" value="Chromosome"/>
</dbReference>
<dbReference type="GO" id="GO:0016020">
    <property type="term" value="C:membrane"/>
    <property type="evidence" value="ECO:0007669"/>
    <property type="project" value="UniProtKB-SubCell"/>
</dbReference>
<feature type="transmembrane region" description="Helical" evidence="6">
    <location>
        <begin position="172"/>
        <end position="200"/>
    </location>
</feature>